<dbReference type="Gene3D" id="1.20.1250.20">
    <property type="entry name" value="MFS general substrate transporter like domains"/>
    <property type="match status" value="2"/>
</dbReference>
<reference evidence="8" key="1">
    <citation type="submission" date="2018-06" db="EMBL/GenBank/DDBJ databases">
        <authorList>
            <person name="Zhirakovskaya E."/>
        </authorList>
    </citation>
    <scope>NUCLEOTIDE SEQUENCE</scope>
</reference>
<protein>
    <submittedName>
        <fullName evidence="8">Cysteine desulfurase</fullName>
        <ecNumber evidence="8">2.8.1.7</ecNumber>
    </submittedName>
</protein>
<evidence type="ECO:0000256" key="5">
    <source>
        <dbReference type="ARBA" id="ARBA00023136"/>
    </source>
</evidence>
<feature type="transmembrane region" description="Helical" evidence="6">
    <location>
        <begin position="237"/>
        <end position="258"/>
    </location>
</feature>
<dbReference type="InterPro" id="IPR036259">
    <property type="entry name" value="MFS_trans_sf"/>
</dbReference>
<feature type="transmembrane region" description="Helical" evidence="6">
    <location>
        <begin position="132"/>
        <end position="152"/>
    </location>
</feature>
<dbReference type="InterPro" id="IPR011701">
    <property type="entry name" value="MFS"/>
</dbReference>
<name>A0A3B1DG26_9ZZZZ</name>
<dbReference type="PROSITE" id="PS50850">
    <property type="entry name" value="MFS"/>
    <property type="match status" value="1"/>
</dbReference>
<dbReference type="GO" id="GO:0031071">
    <property type="term" value="F:cysteine desulfurase activity"/>
    <property type="evidence" value="ECO:0007669"/>
    <property type="project" value="UniProtKB-EC"/>
</dbReference>
<evidence type="ECO:0000256" key="1">
    <source>
        <dbReference type="ARBA" id="ARBA00004141"/>
    </source>
</evidence>
<sequence>MFSHRKIIYILICLGNITISFNIAAITAAVPAISLDLHQPDFLVSKIISYYLIPYGIGALIYAPLTRYISYRSVLSFVMAGYAVSSFVCGMGQSLNALLMARVAMGITAAGAIPLGLMVIGEFFEKSVRGRLVGGFFSCSFFASLAGVMLGGLMHWRWIFYVPAMLGALMALSFFIFGKKNLRIKHEAPVNYLHIFNKTSIRNIFIFIFILSALYHGVHKWFGVYLDRFYQMDKLTISFFFILAAIGGFIGQHVGGYLSDKKSRLVSCYVGLVGLGITTMLLAGHYSLTILGIIFITLSMFWTIGHNGISTVLTDFPDEDRPLIASLNSSVRFIGGGVGFYVSSFFVKKNFGLTFFYIGILMLFIIIMLNRIFKKGN</sequence>
<feature type="transmembrane region" description="Helical" evidence="6">
    <location>
        <begin position="158"/>
        <end position="178"/>
    </location>
</feature>
<keyword evidence="2" id="KW-0813">Transport</keyword>
<keyword evidence="8" id="KW-0808">Transferase</keyword>
<proteinExistence type="predicted"/>
<evidence type="ECO:0000259" key="7">
    <source>
        <dbReference type="PROSITE" id="PS50850"/>
    </source>
</evidence>
<feature type="transmembrane region" description="Helical" evidence="6">
    <location>
        <begin position="353"/>
        <end position="373"/>
    </location>
</feature>
<feature type="domain" description="Major facilitator superfamily (MFS) profile" evidence="7">
    <location>
        <begin position="8"/>
        <end position="377"/>
    </location>
</feature>
<dbReference type="SUPFAM" id="SSF103473">
    <property type="entry name" value="MFS general substrate transporter"/>
    <property type="match status" value="1"/>
</dbReference>
<feature type="transmembrane region" description="Helical" evidence="6">
    <location>
        <begin position="42"/>
        <end position="62"/>
    </location>
</feature>
<gene>
    <name evidence="8" type="ORF">MNBD_UNCLBAC01-679</name>
</gene>
<evidence type="ECO:0000256" key="2">
    <source>
        <dbReference type="ARBA" id="ARBA00022448"/>
    </source>
</evidence>
<dbReference type="EMBL" id="UOGJ01000020">
    <property type="protein sequence ID" value="VAX34938.1"/>
    <property type="molecule type" value="Genomic_DNA"/>
</dbReference>
<feature type="transmembrane region" description="Helical" evidence="6">
    <location>
        <begin position="265"/>
        <end position="284"/>
    </location>
</feature>
<evidence type="ECO:0000313" key="8">
    <source>
        <dbReference type="EMBL" id="VAX34938.1"/>
    </source>
</evidence>
<feature type="transmembrane region" description="Helical" evidence="6">
    <location>
        <begin position="99"/>
        <end position="120"/>
    </location>
</feature>
<evidence type="ECO:0000256" key="4">
    <source>
        <dbReference type="ARBA" id="ARBA00022989"/>
    </source>
</evidence>
<comment type="subcellular location">
    <subcellularLocation>
        <location evidence="1">Membrane</location>
        <topology evidence="1">Multi-pass membrane protein</topology>
    </subcellularLocation>
</comment>
<keyword evidence="4 6" id="KW-1133">Transmembrane helix</keyword>
<feature type="transmembrane region" description="Helical" evidence="6">
    <location>
        <begin position="74"/>
        <end position="93"/>
    </location>
</feature>
<evidence type="ECO:0000256" key="3">
    <source>
        <dbReference type="ARBA" id="ARBA00022692"/>
    </source>
</evidence>
<dbReference type="PANTHER" id="PTHR42718">
    <property type="entry name" value="MAJOR FACILITATOR SUPERFAMILY MULTIDRUG TRANSPORTER MFSC"/>
    <property type="match status" value="1"/>
</dbReference>
<evidence type="ECO:0000256" key="6">
    <source>
        <dbReference type="SAM" id="Phobius"/>
    </source>
</evidence>
<keyword evidence="5 6" id="KW-0472">Membrane</keyword>
<feature type="transmembrane region" description="Helical" evidence="6">
    <location>
        <begin position="290"/>
        <end position="309"/>
    </location>
</feature>
<feature type="transmembrane region" description="Helical" evidence="6">
    <location>
        <begin position="330"/>
        <end position="347"/>
    </location>
</feature>
<dbReference type="GO" id="GO:0022857">
    <property type="term" value="F:transmembrane transporter activity"/>
    <property type="evidence" value="ECO:0007669"/>
    <property type="project" value="InterPro"/>
</dbReference>
<dbReference type="EC" id="2.8.1.7" evidence="8"/>
<dbReference type="GO" id="GO:0016020">
    <property type="term" value="C:membrane"/>
    <property type="evidence" value="ECO:0007669"/>
    <property type="project" value="UniProtKB-SubCell"/>
</dbReference>
<dbReference type="AlphaFoldDB" id="A0A3B1DG26"/>
<dbReference type="InterPro" id="IPR020846">
    <property type="entry name" value="MFS_dom"/>
</dbReference>
<dbReference type="PANTHER" id="PTHR42718:SF9">
    <property type="entry name" value="MAJOR FACILITATOR SUPERFAMILY MULTIDRUG TRANSPORTER MFSC"/>
    <property type="match status" value="1"/>
</dbReference>
<dbReference type="Pfam" id="PF07690">
    <property type="entry name" value="MFS_1"/>
    <property type="match status" value="1"/>
</dbReference>
<feature type="transmembrane region" description="Helical" evidence="6">
    <location>
        <begin position="7"/>
        <end position="30"/>
    </location>
</feature>
<keyword evidence="3 6" id="KW-0812">Transmembrane</keyword>
<organism evidence="8">
    <name type="scientific">hydrothermal vent metagenome</name>
    <dbReference type="NCBI Taxonomy" id="652676"/>
    <lineage>
        <taxon>unclassified sequences</taxon>
        <taxon>metagenomes</taxon>
        <taxon>ecological metagenomes</taxon>
    </lineage>
</organism>
<feature type="transmembrane region" description="Helical" evidence="6">
    <location>
        <begin position="199"/>
        <end position="217"/>
    </location>
</feature>
<accession>A0A3B1DG26</accession>